<dbReference type="InterPro" id="IPR036259">
    <property type="entry name" value="MFS_trans_sf"/>
</dbReference>
<organism evidence="7 8">
    <name type="scientific">Marinagarivorans cellulosilyticus</name>
    <dbReference type="NCBI Taxonomy" id="2721545"/>
    <lineage>
        <taxon>Bacteria</taxon>
        <taxon>Pseudomonadati</taxon>
        <taxon>Pseudomonadota</taxon>
        <taxon>Gammaproteobacteria</taxon>
        <taxon>Cellvibrionales</taxon>
        <taxon>Cellvibrionaceae</taxon>
        <taxon>Marinagarivorans</taxon>
    </lineage>
</organism>
<dbReference type="GO" id="GO:0016020">
    <property type="term" value="C:membrane"/>
    <property type="evidence" value="ECO:0007669"/>
    <property type="project" value="UniProtKB-SubCell"/>
</dbReference>
<dbReference type="Proteomes" id="UP001320119">
    <property type="component" value="Chromosome"/>
</dbReference>
<feature type="transmembrane region" description="Helical" evidence="6">
    <location>
        <begin position="271"/>
        <end position="295"/>
    </location>
</feature>
<protein>
    <submittedName>
        <fullName evidence="7">MFS transporter, PAT family, beta-lactamase induction signal transducer AmpG</fullName>
    </submittedName>
</protein>
<feature type="transmembrane region" description="Helical" evidence="6">
    <location>
        <begin position="87"/>
        <end position="107"/>
    </location>
</feature>
<evidence type="ECO:0000256" key="6">
    <source>
        <dbReference type="SAM" id="Phobius"/>
    </source>
</evidence>
<keyword evidence="4 6" id="KW-1133">Transmembrane helix</keyword>
<keyword evidence="2" id="KW-0813">Transport</keyword>
<dbReference type="InterPro" id="IPR004752">
    <property type="entry name" value="AmpG_permease/AT-1"/>
</dbReference>
<dbReference type="Pfam" id="PF07690">
    <property type="entry name" value="MFS_1"/>
    <property type="match status" value="1"/>
</dbReference>
<reference evidence="7 8" key="1">
    <citation type="journal article" date="2022" name="IScience">
        <title>An ultrasensitive nanofiber-based assay for enzymatic hydrolysis and deep-sea microbial degradation of cellulose.</title>
        <authorList>
            <person name="Tsudome M."/>
            <person name="Tachioka M."/>
            <person name="Miyazaki M."/>
            <person name="Uchimura K."/>
            <person name="Tsuda M."/>
            <person name="Takaki Y."/>
            <person name="Deguchi S."/>
        </authorList>
    </citation>
    <scope>NUCLEOTIDE SEQUENCE [LARGE SCALE GENOMIC DNA]</scope>
    <source>
        <strain evidence="7 8">GE09</strain>
    </source>
</reference>
<keyword evidence="3 6" id="KW-0812">Transmembrane</keyword>
<gene>
    <name evidence="7" type="ORF">MARGE09_P3515</name>
</gene>
<feature type="transmembrane region" description="Helical" evidence="6">
    <location>
        <begin position="154"/>
        <end position="176"/>
    </location>
</feature>
<feature type="transmembrane region" description="Helical" evidence="6">
    <location>
        <begin position="520"/>
        <end position="539"/>
    </location>
</feature>
<sequence>MLFSETLLSKFLLHYGSHAEVTTKNRSFDQITRVVLVLTTFKTANIYLDRRIISIFLLGIISGLPWVMIGSALTLWLQEAGLSRSSIGFAGLIFAVYSINFLWAPLVDRFSLARVLGTRNKTGNKQSWIITCQIIIACCCLSMSLFAPTDAAKTLILIALILACASATQDIAIDAYRVQSFKPQEKALISAGAAAATGGWWTGYAAIGFIPLALSDVGWSWPSLYLLLATITAITTVLCILMPAAQTTTSQPEAAALLLPQCRSKIHQKALLLLMALPWCIAIWAVGGWGIPAGFKQSQGFIPVIIAIEIFLAGFLLHTLSQLPSQGLSHAASFNEKLLANTYHTLILPLRDFFMRNGPAIAISLLGFIFLFKIGEAFLGRMSIVFYKEIGFSKTQIATYSKMLTWLVTMACVIPCGILNARLGLLKGLMVSGLFMAASNLMFCLLAIAGPVEWLYFVTVVIDGFTSAWATVAFVAFISHLCSHQFSATQYALLASLGNLGRTLLASNSGLLVDIFNGDWALFFAITALMVTPSLVLLWRLRFKLLTLRND</sequence>
<evidence type="ECO:0000256" key="1">
    <source>
        <dbReference type="ARBA" id="ARBA00004141"/>
    </source>
</evidence>
<evidence type="ECO:0000256" key="2">
    <source>
        <dbReference type="ARBA" id="ARBA00022448"/>
    </source>
</evidence>
<name>A0AAN1WKL8_9GAMM</name>
<keyword evidence="8" id="KW-1185">Reference proteome</keyword>
<dbReference type="EMBL" id="AP023086">
    <property type="protein sequence ID" value="BCD99314.1"/>
    <property type="molecule type" value="Genomic_DNA"/>
</dbReference>
<keyword evidence="5 6" id="KW-0472">Membrane</keyword>
<feature type="transmembrane region" description="Helical" evidence="6">
    <location>
        <begin position="360"/>
        <end position="384"/>
    </location>
</feature>
<dbReference type="KEGG" id="marq:MARGE09_P3515"/>
<feature type="transmembrane region" description="Helical" evidence="6">
    <location>
        <begin position="224"/>
        <end position="245"/>
    </location>
</feature>
<dbReference type="InterPro" id="IPR011701">
    <property type="entry name" value="MFS"/>
</dbReference>
<feature type="transmembrane region" description="Helical" evidence="6">
    <location>
        <begin position="454"/>
        <end position="479"/>
    </location>
</feature>
<dbReference type="Gene3D" id="1.20.1250.20">
    <property type="entry name" value="MFS general substrate transporter like domains"/>
    <property type="match status" value="2"/>
</dbReference>
<evidence type="ECO:0000256" key="5">
    <source>
        <dbReference type="ARBA" id="ARBA00023136"/>
    </source>
</evidence>
<feature type="transmembrane region" description="Helical" evidence="6">
    <location>
        <begin position="428"/>
        <end position="448"/>
    </location>
</feature>
<evidence type="ECO:0000256" key="3">
    <source>
        <dbReference type="ARBA" id="ARBA00022692"/>
    </source>
</evidence>
<dbReference type="PANTHER" id="PTHR12778">
    <property type="entry name" value="SOLUTE CARRIER FAMILY 33 ACETYL-COA TRANSPORTER -RELATED"/>
    <property type="match status" value="1"/>
</dbReference>
<dbReference type="AlphaFoldDB" id="A0AAN1WKL8"/>
<feature type="transmembrane region" description="Helical" evidence="6">
    <location>
        <begin position="404"/>
        <end position="421"/>
    </location>
</feature>
<feature type="transmembrane region" description="Helical" evidence="6">
    <location>
        <begin position="52"/>
        <end position="75"/>
    </location>
</feature>
<proteinExistence type="predicted"/>
<dbReference type="GO" id="GO:0022857">
    <property type="term" value="F:transmembrane transporter activity"/>
    <property type="evidence" value="ECO:0007669"/>
    <property type="project" value="InterPro"/>
</dbReference>
<dbReference type="PANTHER" id="PTHR12778:SF10">
    <property type="entry name" value="MAJOR FACILITATOR SUPERFAMILY DOMAIN-CONTAINING PROTEIN 3"/>
    <property type="match status" value="1"/>
</dbReference>
<accession>A0AAN1WKL8</accession>
<evidence type="ECO:0000256" key="4">
    <source>
        <dbReference type="ARBA" id="ARBA00022989"/>
    </source>
</evidence>
<evidence type="ECO:0000313" key="8">
    <source>
        <dbReference type="Proteomes" id="UP001320119"/>
    </source>
</evidence>
<feature type="transmembrane region" description="Helical" evidence="6">
    <location>
        <begin position="188"/>
        <end position="212"/>
    </location>
</feature>
<evidence type="ECO:0000313" key="7">
    <source>
        <dbReference type="EMBL" id="BCD99314.1"/>
    </source>
</evidence>
<feature type="transmembrane region" description="Helical" evidence="6">
    <location>
        <begin position="128"/>
        <end position="148"/>
    </location>
</feature>
<comment type="subcellular location">
    <subcellularLocation>
        <location evidence="1">Membrane</location>
        <topology evidence="1">Multi-pass membrane protein</topology>
    </subcellularLocation>
</comment>
<dbReference type="SUPFAM" id="SSF103473">
    <property type="entry name" value="MFS general substrate transporter"/>
    <property type="match status" value="1"/>
</dbReference>